<organism evidence="5">
    <name type="scientific">Craspedostauros australis</name>
    <dbReference type="NCBI Taxonomy" id="1486917"/>
    <lineage>
        <taxon>Eukaryota</taxon>
        <taxon>Sar</taxon>
        <taxon>Stramenopiles</taxon>
        <taxon>Ochrophyta</taxon>
        <taxon>Bacillariophyta</taxon>
        <taxon>Bacillariophyceae</taxon>
        <taxon>Bacillariophycidae</taxon>
        <taxon>Naviculales</taxon>
        <taxon>Naviculaceae</taxon>
        <taxon>Craspedostauros</taxon>
    </lineage>
</organism>
<dbReference type="InterPro" id="IPR026569">
    <property type="entry name" value="Ribosomal_bL28"/>
</dbReference>
<sequence length="178" mass="19725">MASICRAATVAASRTQVQSQLRVQWTPSSISETLPSISCLCAHFDDALNIGGVTAASARHRSNRSRRGLYDGKDVRSGNNVSFSMKATRRKFKPNVFRKRLYSETLDEMVRFHVTTSALRSIDKAGGLDNYLLSSKHVLEGEGLMAKKRIVQRKKLMARLQQKAAEASDAASSLQEHQ</sequence>
<dbReference type="EMBL" id="HBEF01010304">
    <property type="protein sequence ID" value="CAD8334381.1"/>
    <property type="molecule type" value="Transcribed_RNA"/>
</dbReference>
<dbReference type="InterPro" id="IPR037147">
    <property type="entry name" value="Ribosomal_bL28_sf"/>
</dbReference>
<dbReference type="GO" id="GO:1990904">
    <property type="term" value="C:ribonucleoprotein complex"/>
    <property type="evidence" value="ECO:0007669"/>
    <property type="project" value="UniProtKB-KW"/>
</dbReference>
<dbReference type="PANTHER" id="PTHR13528:SF2">
    <property type="entry name" value="LARGE RIBOSOMAL SUBUNIT PROTEIN BL28M"/>
    <property type="match status" value="1"/>
</dbReference>
<evidence type="ECO:0000313" key="5">
    <source>
        <dbReference type="EMBL" id="CAD8334381.1"/>
    </source>
</evidence>
<dbReference type="GO" id="GO:0005840">
    <property type="term" value="C:ribosome"/>
    <property type="evidence" value="ECO:0007669"/>
    <property type="project" value="UniProtKB-KW"/>
</dbReference>
<evidence type="ECO:0000256" key="4">
    <source>
        <dbReference type="ARBA" id="ARBA00035269"/>
    </source>
</evidence>
<dbReference type="SUPFAM" id="SSF143800">
    <property type="entry name" value="L28p-like"/>
    <property type="match status" value="1"/>
</dbReference>
<keyword evidence="2" id="KW-0689">Ribosomal protein</keyword>
<evidence type="ECO:0000256" key="3">
    <source>
        <dbReference type="ARBA" id="ARBA00023274"/>
    </source>
</evidence>
<protein>
    <recommendedName>
        <fullName evidence="4">Large ribosomal subunit protein bL28m</fullName>
    </recommendedName>
</protein>
<dbReference type="InterPro" id="IPR034704">
    <property type="entry name" value="Ribosomal_bL28/bL31-like_sf"/>
</dbReference>
<dbReference type="Pfam" id="PF00830">
    <property type="entry name" value="Ribosomal_L28"/>
    <property type="match status" value="1"/>
</dbReference>
<dbReference type="Gene3D" id="2.30.170.40">
    <property type="entry name" value="Ribosomal protein L28/L24"/>
    <property type="match status" value="1"/>
</dbReference>
<gene>
    <name evidence="5" type="ORF">CAUS1442_LOCUS6486</name>
</gene>
<keyword evidence="3" id="KW-0687">Ribonucleoprotein</keyword>
<accession>A0A7R9WSX1</accession>
<dbReference type="GO" id="GO:0003735">
    <property type="term" value="F:structural constituent of ribosome"/>
    <property type="evidence" value="ECO:0007669"/>
    <property type="project" value="InterPro"/>
</dbReference>
<reference evidence="5" key="1">
    <citation type="submission" date="2021-01" db="EMBL/GenBank/DDBJ databases">
        <authorList>
            <person name="Corre E."/>
            <person name="Pelletier E."/>
            <person name="Niang G."/>
            <person name="Scheremetjew M."/>
            <person name="Finn R."/>
            <person name="Kale V."/>
            <person name="Holt S."/>
            <person name="Cochrane G."/>
            <person name="Meng A."/>
            <person name="Brown T."/>
            <person name="Cohen L."/>
        </authorList>
    </citation>
    <scope>NUCLEOTIDE SEQUENCE</scope>
    <source>
        <strain evidence="5">CCMP3328</strain>
    </source>
</reference>
<evidence type="ECO:0000256" key="1">
    <source>
        <dbReference type="ARBA" id="ARBA00008760"/>
    </source>
</evidence>
<dbReference type="PANTHER" id="PTHR13528">
    <property type="entry name" value="39S RIBOSOMAL PROTEIN L28, MITOCHONDRIAL"/>
    <property type="match status" value="1"/>
</dbReference>
<comment type="similarity">
    <text evidence="1">Belongs to the bacterial ribosomal protein bL28 family.</text>
</comment>
<evidence type="ECO:0000256" key="2">
    <source>
        <dbReference type="ARBA" id="ARBA00022980"/>
    </source>
</evidence>
<dbReference type="AlphaFoldDB" id="A0A7R9WSX1"/>
<name>A0A7R9WSX1_9STRA</name>
<dbReference type="HAMAP" id="MF_00373">
    <property type="entry name" value="Ribosomal_bL28"/>
    <property type="match status" value="1"/>
</dbReference>
<proteinExistence type="inferred from homology"/>
<dbReference type="FunFam" id="2.30.170.40:FF:000003">
    <property type="entry name" value="54S ribosomal protein L24"/>
    <property type="match status" value="1"/>
</dbReference>